<dbReference type="SUPFAM" id="SSF53850">
    <property type="entry name" value="Periplasmic binding protein-like II"/>
    <property type="match status" value="1"/>
</dbReference>
<dbReference type="SUPFAM" id="SSF46785">
    <property type="entry name" value="Winged helix' DNA-binding domain"/>
    <property type="match status" value="1"/>
</dbReference>
<keyword evidence="4" id="KW-0804">Transcription</keyword>
<gene>
    <name evidence="6" type="ORF">WNY77_00575</name>
</gene>
<accession>A0ABU9SPR9</accession>
<dbReference type="Pfam" id="PF03466">
    <property type="entry name" value="LysR_substrate"/>
    <property type="match status" value="1"/>
</dbReference>
<dbReference type="InterPro" id="IPR036388">
    <property type="entry name" value="WH-like_DNA-bd_sf"/>
</dbReference>
<organism evidence="6 7">
    <name type="scientific">Paraglaciecola mesophila</name>
    <dbReference type="NCBI Taxonomy" id="197222"/>
    <lineage>
        <taxon>Bacteria</taxon>
        <taxon>Pseudomonadati</taxon>
        <taxon>Pseudomonadota</taxon>
        <taxon>Gammaproteobacteria</taxon>
        <taxon>Alteromonadales</taxon>
        <taxon>Alteromonadaceae</taxon>
        <taxon>Paraglaciecola</taxon>
    </lineage>
</organism>
<evidence type="ECO:0000313" key="6">
    <source>
        <dbReference type="EMBL" id="MEM5495879.1"/>
    </source>
</evidence>
<keyword evidence="7" id="KW-1185">Reference proteome</keyword>
<evidence type="ECO:0000259" key="5">
    <source>
        <dbReference type="PROSITE" id="PS50931"/>
    </source>
</evidence>
<comment type="similarity">
    <text evidence="1">Belongs to the LysR transcriptional regulatory family.</text>
</comment>
<dbReference type="InterPro" id="IPR000847">
    <property type="entry name" value="LysR_HTH_N"/>
</dbReference>
<evidence type="ECO:0000256" key="3">
    <source>
        <dbReference type="ARBA" id="ARBA00023125"/>
    </source>
</evidence>
<evidence type="ECO:0000313" key="7">
    <source>
        <dbReference type="Proteomes" id="UP001461163"/>
    </source>
</evidence>
<dbReference type="PANTHER" id="PTHR30126">
    <property type="entry name" value="HTH-TYPE TRANSCRIPTIONAL REGULATOR"/>
    <property type="match status" value="1"/>
</dbReference>
<dbReference type="EMBL" id="JBBMQS010000001">
    <property type="protein sequence ID" value="MEM5495879.1"/>
    <property type="molecule type" value="Genomic_DNA"/>
</dbReference>
<dbReference type="PROSITE" id="PS50931">
    <property type="entry name" value="HTH_LYSR"/>
    <property type="match status" value="1"/>
</dbReference>
<dbReference type="Proteomes" id="UP001461163">
    <property type="component" value="Unassembled WGS sequence"/>
</dbReference>
<keyword evidence="2" id="KW-0805">Transcription regulation</keyword>
<dbReference type="InterPro" id="IPR005119">
    <property type="entry name" value="LysR_subst-bd"/>
</dbReference>
<evidence type="ECO:0000256" key="2">
    <source>
        <dbReference type="ARBA" id="ARBA00023015"/>
    </source>
</evidence>
<comment type="caution">
    <text evidence="6">The sequence shown here is derived from an EMBL/GenBank/DDBJ whole genome shotgun (WGS) entry which is preliminary data.</text>
</comment>
<dbReference type="RefSeq" id="WP_006992462.1">
    <property type="nucleotide sequence ID" value="NZ_JBBMQS010000001.1"/>
</dbReference>
<name>A0ABU9SPR9_9ALTE</name>
<dbReference type="InterPro" id="IPR036390">
    <property type="entry name" value="WH_DNA-bd_sf"/>
</dbReference>
<reference evidence="6 7" key="1">
    <citation type="submission" date="2024-03" db="EMBL/GenBank/DDBJ databases">
        <title>Community enrichment and isolation of bacterial strains for fucoidan degradation.</title>
        <authorList>
            <person name="Sichert A."/>
        </authorList>
    </citation>
    <scope>NUCLEOTIDE SEQUENCE [LARGE SCALE GENOMIC DNA]</scope>
    <source>
        <strain evidence="6 7">AS12</strain>
    </source>
</reference>
<dbReference type="Gene3D" id="3.40.190.290">
    <property type="match status" value="1"/>
</dbReference>
<evidence type="ECO:0000256" key="4">
    <source>
        <dbReference type="ARBA" id="ARBA00023163"/>
    </source>
</evidence>
<proteinExistence type="inferred from homology"/>
<feature type="domain" description="HTH lysR-type" evidence="5">
    <location>
        <begin position="6"/>
        <end position="63"/>
    </location>
</feature>
<sequence>MYRAKTTLEQWRILQAVVDHGGYAHAAAHLNKSQSSLNHAVAKLQDQLNVKLLEVKGRKAFLTEAGEVMLRRSRHLTQNVQDLEELAANINQDWEPEITIAVDLAYPKKLLYPALKSFYPESRGSRLRIIETVLTGTEEAITQAWADIVISPLMPRGFLGEPIAECSLHPVCHPEHQLAALDGPVELNDLQQHLQLVIKDTSNTPSEKQGWLKSEQRWTVSTFETAIDLLLQNIGFCWLPDFIIEDLIASKSLHRLPIKGSSLRPLICYVVKPKPDSCGPGTHLLYQTLIQQSTFNSFYNSSLSDSYTNSYKE</sequence>
<keyword evidence="3" id="KW-0238">DNA-binding</keyword>
<dbReference type="Gene3D" id="1.10.10.10">
    <property type="entry name" value="Winged helix-like DNA-binding domain superfamily/Winged helix DNA-binding domain"/>
    <property type="match status" value="1"/>
</dbReference>
<dbReference type="PANTHER" id="PTHR30126:SF88">
    <property type="entry name" value="TRANSCRIPTIONAL REGULATOR-RELATED"/>
    <property type="match status" value="1"/>
</dbReference>
<dbReference type="Pfam" id="PF00126">
    <property type="entry name" value="HTH_1"/>
    <property type="match status" value="1"/>
</dbReference>
<protein>
    <submittedName>
        <fullName evidence="6">LysR family transcriptional regulator</fullName>
    </submittedName>
</protein>
<evidence type="ECO:0000256" key="1">
    <source>
        <dbReference type="ARBA" id="ARBA00009437"/>
    </source>
</evidence>